<gene>
    <name evidence="3" type="ORF">D1639_10880</name>
</gene>
<dbReference type="InterPro" id="IPR013762">
    <property type="entry name" value="Integrase-like_cat_sf"/>
</dbReference>
<evidence type="ECO:0000256" key="1">
    <source>
        <dbReference type="ARBA" id="ARBA00023125"/>
    </source>
</evidence>
<keyword evidence="2" id="KW-0233">DNA recombination</keyword>
<proteinExistence type="predicted"/>
<evidence type="ECO:0000256" key="2">
    <source>
        <dbReference type="ARBA" id="ARBA00023172"/>
    </source>
</evidence>
<organism evidence="3">
    <name type="scientific">Muribaculaceae bacterium Z82</name>
    <dbReference type="NCBI Taxonomy" id="2304548"/>
    <lineage>
        <taxon>Bacteria</taxon>
        <taxon>Pseudomonadati</taxon>
        <taxon>Bacteroidota</taxon>
        <taxon>Bacteroidia</taxon>
        <taxon>Bacteroidales</taxon>
        <taxon>Muribaculaceae</taxon>
    </lineage>
</organism>
<dbReference type="GO" id="GO:0015074">
    <property type="term" value="P:DNA integration"/>
    <property type="evidence" value="ECO:0007669"/>
    <property type="project" value="InterPro"/>
</dbReference>
<dbReference type="GO" id="GO:0006310">
    <property type="term" value="P:DNA recombination"/>
    <property type="evidence" value="ECO:0007669"/>
    <property type="project" value="UniProtKB-KW"/>
</dbReference>
<dbReference type="AlphaFoldDB" id="A0A7C9JEV2"/>
<keyword evidence="1" id="KW-0238">DNA-binding</keyword>
<name>A0A7C9JEV2_9BACT</name>
<sequence length="294" mass="31610">MTDHPDLLHDGEPAEAGTIARFFEREFVPYLYDTASDRVREALMGTMRLHVLPVAGGLSVAGATRADVQAVCKAQSDGESSTACRNALHALFEYAMHKGVRRNNPASIARIDRMDRATRPRCLYLPTFRQIETLIDLASAKRAQPAAALSIALGYGCGLTLKAMKSLRCEGLDLVRLRITLGEGGCLPVVPSIAARLAKIAPQGCEYVLSGSGGAPYDTASVRHALDKFCLSEKLPPVDFDAMRESFASALLNEGATSHQAALYLGVEPKVVRAMAERGDKRAMEAAIGVTPLR</sequence>
<comment type="caution">
    <text evidence="3">The sequence shown here is derived from an EMBL/GenBank/DDBJ whole genome shotgun (WGS) entry which is preliminary data.</text>
</comment>
<evidence type="ECO:0008006" key="4">
    <source>
        <dbReference type="Google" id="ProtNLM"/>
    </source>
</evidence>
<accession>A0A7C9JEV2</accession>
<dbReference type="Gene3D" id="1.10.443.10">
    <property type="entry name" value="Intergrase catalytic core"/>
    <property type="match status" value="1"/>
</dbReference>
<reference evidence="3" key="1">
    <citation type="submission" date="2018-08" db="EMBL/GenBank/DDBJ databases">
        <title>Murine metabolic-syndrome-specific gut microbial biobank.</title>
        <authorList>
            <person name="Liu C."/>
        </authorList>
    </citation>
    <scope>NUCLEOTIDE SEQUENCE [LARGE SCALE GENOMIC DNA]</scope>
    <source>
        <strain evidence="3">Z82</strain>
    </source>
</reference>
<dbReference type="InterPro" id="IPR010998">
    <property type="entry name" value="Integrase_recombinase_N"/>
</dbReference>
<dbReference type="SUPFAM" id="SSF56349">
    <property type="entry name" value="DNA breaking-rejoining enzymes"/>
    <property type="match status" value="1"/>
</dbReference>
<dbReference type="InterPro" id="IPR011010">
    <property type="entry name" value="DNA_brk_join_enz"/>
</dbReference>
<evidence type="ECO:0000313" key="3">
    <source>
        <dbReference type="EMBL" id="NBI35521.1"/>
    </source>
</evidence>
<protein>
    <recommendedName>
        <fullName evidence="4">Integrase</fullName>
    </recommendedName>
</protein>
<dbReference type="EMBL" id="QWKH01000143">
    <property type="protein sequence ID" value="NBI35521.1"/>
    <property type="molecule type" value="Genomic_DNA"/>
</dbReference>
<dbReference type="Gene3D" id="1.10.150.130">
    <property type="match status" value="1"/>
</dbReference>
<dbReference type="GO" id="GO:0003677">
    <property type="term" value="F:DNA binding"/>
    <property type="evidence" value="ECO:0007669"/>
    <property type="project" value="UniProtKB-KW"/>
</dbReference>